<evidence type="ECO:0000313" key="7">
    <source>
        <dbReference type="Proteomes" id="UP001150569"/>
    </source>
</evidence>
<evidence type="ECO:0000256" key="1">
    <source>
        <dbReference type="ARBA" id="ARBA00010815"/>
    </source>
</evidence>
<evidence type="ECO:0000313" key="6">
    <source>
        <dbReference type="EMBL" id="KAJ1908641.1"/>
    </source>
</evidence>
<name>A0A9W8DH48_9FUNG</name>
<evidence type="ECO:0000256" key="2">
    <source>
        <dbReference type="ARBA" id="ARBA00022603"/>
    </source>
</evidence>
<dbReference type="InterPro" id="IPR050723">
    <property type="entry name" value="CFA/CMAS"/>
</dbReference>
<dbReference type="GO" id="GO:0008610">
    <property type="term" value="P:lipid biosynthetic process"/>
    <property type="evidence" value="ECO:0007669"/>
    <property type="project" value="InterPro"/>
</dbReference>
<evidence type="ECO:0008006" key="8">
    <source>
        <dbReference type="Google" id="ProtNLM"/>
    </source>
</evidence>
<evidence type="ECO:0000256" key="3">
    <source>
        <dbReference type="ARBA" id="ARBA00022679"/>
    </source>
</evidence>
<dbReference type="GO" id="GO:0032259">
    <property type="term" value="P:methylation"/>
    <property type="evidence" value="ECO:0007669"/>
    <property type="project" value="UniProtKB-KW"/>
</dbReference>
<evidence type="ECO:0000256" key="5">
    <source>
        <dbReference type="ARBA" id="ARBA00023098"/>
    </source>
</evidence>
<dbReference type="PANTHER" id="PTHR43667:SF2">
    <property type="entry name" value="FATTY ACID C-METHYL TRANSFERASE"/>
    <property type="match status" value="1"/>
</dbReference>
<comment type="caution">
    <text evidence="6">The sequence shown here is derived from an EMBL/GenBank/DDBJ whole genome shotgun (WGS) entry which is preliminary data.</text>
</comment>
<reference evidence="6" key="1">
    <citation type="submission" date="2022-07" db="EMBL/GenBank/DDBJ databases">
        <title>Phylogenomic reconstructions and comparative analyses of Kickxellomycotina fungi.</title>
        <authorList>
            <person name="Reynolds N.K."/>
            <person name="Stajich J.E."/>
            <person name="Barry K."/>
            <person name="Grigoriev I.V."/>
            <person name="Crous P."/>
            <person name="Smith M.E."/>
        </authorList>
    </citation>
    <scope>NUCLEOTIDE SEQUENCE</scope>
    <source>
        <strain evidence="6">RSA 861</strain>
    </source>
</reference>
<dbReference type="GO" id="GO:0008168">
    <property type="term" value="F:methyltransferase activity"/>
    <property type="evidence" value="ECO:0007669"/>
    <property type="project" value="UniProtKB-KW"/>
</dbReference>
<proteinExistence type="inferred from homology"/>
<organism evidence="6 7">
    <name type="scientific">Tieghemiomyces parasiticus</name>
    <dbReference type="NCBI Taxonomy" id="78921"/>
    <lineage>
        <taxon>Eukaryota</taxon>
        <taxon>Fungi</taxon>
        <taxon>Fungi incertae sedis</taxon>
        <taxon>Zoopagomycota</taxon>
        <taxon>Kickxellomycotina</taxon>
        <taxon>Dimargaritomycetes</taxon>
        <taxon>Dimargaritales</taxon>
        <taxon>Dimargaritaceae</taxon>
        <taxon>Tieghemiomyces</taxon>
    </lineage>
</organism>
<comment type="similarity">
    <text evidence="1">Belongs to the CFA/CMAS family.</text>
</comment>
<keyword evidence="7" id="KW-1185">Reference proteome</keyword>
<sequence length="458" mass="51548">MSTQNAVTPASLLSQALSSLRAAKDAATSGVWPTFTGTCKSSMLSMLKSIQIGQLIIVTGDEMHTFGTEDETRPPVILRVLNDNFWARLVLRSDLGLSEAYMKEEIKINNLAGFIKLFLENRDHLADGTSGYNLIFNSLDVIMHSRLANTINNSINNISAHYDLGNDMFAEFLDPTMTYSSGVWQSPTDTLEEAQIRKLSLMIEKAQIEARDHVLEIGTGWGSFAILAAKTTSCRVTSLTLSKEQKLLAEDRIRAAGLSDRIEVLLCDYRNLDPATHQFDKIVSIEMVEAVGAEFMPTYFECAHRLLHPEHGIFAIQAITMPESRYAAYRKGVDFIRKYIFPGGECPTVTTLTEAAHVGSKGHLVLDHLENYPTDYARTLQVWRENFMLKFDKFAATQTHVTNEQGLPVYDDVFKRKWEYYFAYCEGAYATRTLGLVQMVFSRMANPRLIKRTIGYNL</sequence>
<dbReference type="AlphaFoldDB" id="A0A9W8DH48"/>
<keyword evidence="4" id="KW-0949">S-adenosyl-L-methionine</keyword>
<dbReference type="InterPro" id="IPR003333">
    <property type="entry name" value="CMAS"/>
</dbReference>
<dbReference type="PANTHER" id="PTHR43667">
    <property type="entry name" value="CYCLOPROPANE-FATTY-ACYL-PHOSPHOLIPID SYNTHASE"/>
    <property type="match status" value="1"/>
</dbReference>
<accession>A0A9W8DH48</accession>
<dbReference type="CDD" id="cd02440">
    <property type="entry name" value="AdoMet_MTases"/>
    <property type="match status" value="1"/>
</dbReference>
<evidence type="ECO:0000256" key="4">
    <source>
        <dbReference type="ARBA" id="ARBA00022691"/>
    </source>
</evidence>
<keyword evidence="3" id="KW-0808">Transferase</keyword>
<protein>
    <recommendedName>
        <fullName evidence="8">Cyclopropane-fatty-acyl-phospholipid synthase</fullName>
    </recommendedName>
</protein>
<dbReference type="EMBL" id="JANBPT010001355">
    <property type="protein sequence ID" value="KAJ1908641.1"/>
    <property type="molecule type" value="Genomic_DNA"/>
</dbReference>
<keyword evidence="5" id="KW-0443">Lipid metabolism</keyword>
<dbReference type="SUPFAM" id="SSF53335">
    <property type="entry name" value="S-adenosyl-L-methionine-dependent methyltransferases"/>
    <property type="match status" value="1"/>
</dbReference>
<gene>
    <name evidence="6" type="ORF">IWQ60_011606</name>
</gene>
<dbReference type="Gene3D" id="3.40.50.150">
    <property type="entry name" value="Vaccinia Virus protein VP39"/>
    <property type="match status" value="1"/>
</dbReference>
<dbReference type="PIRSF" id="PIRSF003085">
    <property type="entry name" value="CMAS"/>
    <property type="match status" value="1"/>
</dbReference>
<dbReference type="InterPro" id="IPR029063">
    <property type="entry name" value="SAM-dependent_MTases_sf"/>
</dbReference>
<dbReference type="Pfam" id="PF02353">
    <property type="entry name" value="CMAS"/>
    <property type="match status" value="1"/>
</dbReference>
<dbReference type="OrthoDB" id="8300214at2759"/>
<dbReference type="Proteomes" id="UP001150569">
    <property type="component" value="Unassembled WGS sequence"/>
</dbReference>
<keyword evidence="2" id="KW-0489">Methyltransferase</keyword>